<feature type="compositionally biased region" description="Low complexity" evidence="1">
    <location>
        <begin position="529"/>
        <end position="538"/>
    </location>
</feature>
<dbReference type="GO" id="GO:0043041">
    <property type="term" value="P:amino acid activation for nonribosomal peptide biosynthetic process"/>
    <property type="evidence" value="ECO:0007669"/>
    <property type="project" value="TreeGrafter"/>
</dbReference>
<feature type="compositionally biased region" description="Gly residues" evidence="1">
    <location>
        <begin position="127"/>
        <end position="155"/>
    </location>
</feature>
<keyword evidence="5" id="KW-1185">Reference proteome</keyword>
<dbReference type="CDD" id="cd05930">
    <property type="entry name" value="A_NRPS"/>
    <property type="match status" value="1"/>
</dbReference>
<proteinExistence type="predicted"/>
<evidence type="ECO:0000256" key="1">
    <source>
        <dbReference type="SAM" id="MobiDB-lite"/>
    </source>
</evidence>
<name>A0A5N8V722_9ACTN</name>
<dbReference type="EMBL" id="VJZD01000018">
    <property type="protein sequence ID" value="MPY31071.1"/>
    <property type="molecule type" value="Genomic_DNA"/>
</dbReference>
<feature type="region of interest" description="Disordered" evidence="1">
    <location>
        <begin position="519"/>
        <end position="538"/>
    </location>
</feature>
<dbReference type="GO" id="GO:0031177">
    <property type="term" value="F:phosphopantetheine binding"/>
    <property type="evidence" value="ECO:0007669"/>
    <property type="project" value="TreeGrafter"/>
</dbReference>
<dbReference type="PANTHER" id="PTHR45527">
    <property type="entry name" value="NONRIBOSOMAL PEPTIDE SYNTHETASE"/>
    <property type="match status" value="1"/>
</dbReference>
<dbReference type="OrthoDB" id="2472181at2"/>
<dbReference type="Proteomes" id="UP000325849">
    <property type="component" value="Unassembled WGS sequence"/>
</dbReference>
<dbReference type="Pfam" id="PF00501">
    <property type="entry name" value="AMP-binding"/>
    <property type="match status" value="1"/>
</dbReference>
<dbReference type="InterPro" id="IPR042099">
    <property type="entry name" value="ANL_N_sf"/>
</dbReference>
<evidence type="ECO:0000259" key="2">
    <source>
        <dbReference type="Pfam" id="PF00501"/>
    </source>
</evidence>
<gene>
    <name evidence="4" type="ORF">FNH09_06970</name>
</gene>
<dbReference type="InterPro" id="IPR000873">
    <property type="entry name" value="AMP-dep_synth/lig_dom"/>
</dbReference>
<dbReference type="GO" id="GO:0005737">
    <property type="term" value="C:cytoplasm"/>
    <property type="evidence" value="ECO:0007669"/>
    <property type="project" value="TreeGrafter"/>
</dbReference>
<protein>
    <submittedName>
        <fullName evidence="4">Amino acid adenylation domain-containing protein</fullName>
    </submittedName>
</protein>
<evidence type="ECO:0000259" key="3">
    <source>
        <dbReference type="Pfam" id="PF13193"/>
    </source>
</evidence>
<feature type="domain" description="AMP-dependent synthetase/ligase" evidence="2">
    <location>
        <begin position="12"/>
        <end position="382"/>
    </location>
</feature>
<dbReference type="AlphaFoldDB" id="A0A5N8V722"/>
<dbReference type="InterPro" id="IPR025110">
    <property type="entry name" value="AMP-bd_C"/>
</dbReference>
<feature type="domain" description="AMP-binding enzyme C-terminal" evidence="3">
    <location>
        <begin position="441"/>
        <end position="517"/>
    </location>
</feature>
<dbReference type="Gene3D" id="3.30.300.30">
    <property type="match status" value="1"/>
</dbReference>
<dbReference type="GO" id="GO:0044550">
    <property type="term" value="P:secondary metabolite biosynthetic process"/>
    <property type="evidence" value="ECO:0007669"/>
    <property type="project" value="TreeGrafter"/>
</dbReference>
<organism evidence="4 5">
    <name type="scientific">Streptomyces adustus</name>
    <dbReference type="NCBI Taxonomy" id="1609272"/>
    <lineage>
        <taxon>Bacteria</taxon>
        <taxon>Bacillati</taxon>
        <taxon>Actinomycetota</taxon>
        <taxon>Actinomycetes</taxon>
        <taxon>Kitasatosporales</taxon>
        <taxon>Streptomycetaceae</taxon>
        <taxon>Streptomyces</taxon>
    </lineage>
</organism>
<feature type="region of interest" description="Disordered" evidence="1">
    <location>
        <begin position="122"/>
        <end position="168"/>
    </location>
</feature>
<dbReference type="PANTHER" id="PTHR45527:SF1">
    <property type="entry name" value="FATTY ACID SYNTHASE"/>
    <property type="match status" value="1"/>
</dbReference>
<sequence length="538" mass="56088">MADLIGILTRMSRKRPDEPAISHNGRELSYAQLLLQVRATATRLGPSPGVVAVLTDRSPATVVAMLGVLAAGGTYCPVDPAFPAARQRALLESAGCTTVIAARPGASVPEGTEGVLRVLAAGPDAGAEGGPADGGPAIGSGPADGGPATGSGPVDGGPDDAASVDPGSPAYTLFTSGSTGAPKPVLTPRRAIDASVASLRELFGLASTDRVLQFASLNWDTCFEEILPALTAGATLVFHDEAYTGSLSRLLKTVADERITLLDLPTAFWHELVRHLAEDGAALPDSVRTVVIGGEAVGAARLADWRALDTGQIRLINTYGCTETTLITHAVDLHGPKAPDEAARWGTDGGRVPIGTPLPHVLDDIGDDGELLVSGPALALGYRNLPEVTAERFLTREGPDGPERWFRTGDRVGRRPDGLLDHQGRLDAEIKVRGIRVDPAEVEAHLTAYPSVGAAAVVGTQTAGRTTMAAYLVAGYDHASDTLARDVLAYLHETVPNHLVPHRVTVVPELVYTASGKIDRAATHHRHAPAAAQPRPRN</sequence>
<accession>A0A5N8V722</accession>
<evidence type="ECO:0000313" key="5">
    <source>
        <dbReference type="Proteomes" id="UP000325849"/>
    </source>
</evidence>
<dbReference type="Pfam" id="PF13193">
    <property type="entry name" value="AMP-binding_C"/>
    <property type="match status" value="1"/>
</dbReference>
<comment type="caution">
    <text evidence="4">The sequence shown here is derived from an EMBL/GenBank/DDBJ whole genome shotgun (WGS) entry which is preliminary data.</text>
</comment>
<dbReference type="Gene3D" id="3.40.50.12780">
    <property type="entry name" value="N-terminal domain of ligase-like"/>
    <property type="match status" value="1"/>
</dbReference>
<evidence type="ECO:0000313" key="4">
    <source>
        <dbReference type="EMBL" id="MPY31071.1"/>
    </source>
</evidence>
<reference evidence="4 5" key="1">
    <citation type="submission" date="2019-07" db="EMBL/GenBank/DDBJ databases">
        <title>New species of Amycolatopsis and Streptomyces.</title>
        <authorList>
            <person name="Duangmal K."/>
            <person name="Teo W.F.A."/>
            <person name="Lipun K."/>
        </authorList>
    </citation>
    <scope>NUCLEOTIDE SEQUENCE [LARGE SCALE GENOMIC DNA]</scope>
    <source>
        <strain evidence="4 5">NBRC 109810</strain>
    </source>
</reference>
<dbReference type="SUPFAM" id="SSF56801">
    <property type="entry name" value="Acetyl-CoA synthetase-like"/>
    <property type="match status" value="1"/>
</dbReference>
<dbReference type="InterPro" id="IPR045851">
    <property type="entry name" value="AMP-bd_C_sf"/>
</dbReference>